<dbReference type="FunFam" id="3.30.160.60:FF:000237">
    <property type="entry name" value="Krueppel-like factor 2"/>
    <property type="match status" value="1"/>
</dbReference>
<keyword evidence="4" id="KW-0597">Phosphoprotein</keyword>
<comment type="subcellular location">
    <subcellularLocation>
        <location evidence="1">Nucleus</location>
    </subcellularLocation>
</comment>
<dbReference type="KEGG" id="caua:113040144"/>
<keyword evidence="9" id="KW-0862">Zinc</keyword>
<evidence type="ECO:0000256" key="6">
    <source>
        <dbReference type="ARBA" id="ARBA00022737"/>
    </source>
</evidence>
<evidence type="ECO:0000256" key="14">
    <source>
        <dbReference type="ARBA" id="ARBA00023163"/>
    </source>
</evidence>
<dbReference type="PROSITE" id="PS00028">
    <property type="entry name" value="ZINC_FINGER_C2H2_1"/>
    <property type="match status" value="3"/>
</dbReference>
<dbReference type="CDD" id="cd21583">
    <property type="entry name" value="KLF2_N"/>
    <property type="match status" value="1"/>
</dbReference>
<keyword evidence="5" id="KW-0479">Metal-binding</keyword>
<evidence type="ECO:0000259" key="18">
    <source>
        <dbReference type="PROSITE" id="PS50157"/>
    </source>
</evidence>
<feature type="domain" description="C2H2-type" evidence="18">
    <location>
        <begin position="303"/>
        <end position="332"/>
    </location>
</feature>
<dbReference type="PANTHER" id="PTHR23235:SF154">
    <property type="entry name" value="KRUEPPEL-LIKE FACTOR 2"/>
    <property type="match status" value="1"/>
</dbReference>
<evidence type="ECO:0000256" key="17">
    <source>
        <dbReference type="SAM" id="MobiDB-lite"/>
    </source>
</evidence>
<sequence>MASSGTILPSISTFSAQREKCWENRWKEELDRSMHLSCTADISSMDNLRGATDDEDLDKYLDLEFILANTAGSDHLGLGMGGDYRMQESRNMYNPTVAPTAYPVHDINPSPPPYTTSLMAELLQSDVDTYCQPSQLPNNIQGRFLVRSNFPSQDISECIKVEPCMDSYGPVRGMVPKVKQEGNGACMRSYEQPRLANSPQGAGSMTPPQSPAELINTDCQSQICHPMTFTQSYQGNTGFPHSAPPQMQLPYQNARHFSMCDDRLGMPSANQRVLLTPPSSPLEMDAKPKRGRRTWPRKRTATHTCTFSGCGKTYTKSSHLKAHHRTHTGEKPYHCSWEGCGWKFARSDELTRHFRKHTGHRPFQCHLCERAFSRSDHLALHMKRHM</sequence>
<dbReference type="GO" id="GO:0000978">
    <property type="term" value="F:RNA polymerase II cis-regulatory region sequence-specific DNA binding"/>
    <property type="evidence" value="ECO:0007669"/>
    <property type="project" value="TreeGrafter"/>
</dbReference>
<evidence type="ECO:0000256" key="7">
    <source>
        <dbReference type="ARBA" id="ARBA00022771"/>
    </source>
</evidence>
<feature type="domain" description="C2H2-type" evidence="18">
    <location>
        <begin position="363"/>
        <end position="386"/>
    </location>
</feature>
<feature type="compositionally biased region" description="Basic residues" evidence="17">
    <location>
        <begin position="289"/>
        <end position="298"/>
    </location>
</feature>
<dbReference type="AlphaFoldDB" id="A0A6P6J2D1"/>
<evidence type="ECO:0000256" key="11">
    <source>
        <dbReference type="ARBA" id="ARBA00023015"/>
    </source>
</evidence>
<gene>
    <name evidence="20" type="primary">LOC113040144</name>
</gene>
<evidence type="ECO:0000256" key="10">
    <source>
        <dbReference type="ARBA" id="ARBA00022843"/>
    </source>
</evidence>
<organism evidence="19 20">
    <name type="scientific">Carassius auratus</name>
    <name type="common">Goldfish</name>
    <dbReference type="NCBI Taxonomy" id="7957"/>
    <lineage>
        <taxon>Eukaryota</taxon>
        <taxon>Metazoa</taxon>
        <taxon>Chordata</taxon>
        <taxon>Craniata</taxon>
        <taxon>Vertebrata</taxon>
        <taxon>Euteleostomi</taxon>
        <taxon>Actinopterygii</taxon>
        <taxon>Neopterygii</taxon>
        <taxon>Teleostei</taxon>
        <taxon>Ostariophysi</taxon>
        <taxon>Cypriniformes</taxon>
        <taxon>Cyprinidae</taxon>
        <taxon>Cyprininae</taxon>
        <taxon>Carassius</taxon>
    </lineage>
</organism>
<dbReference type="GeneID" id="113040144"/>
<keyword evidence="6" id="KW-0677">Repeat</keyword>
<comment type="pathway">
    <text evidence="2">Protein modification; protein ubiquitination.</text>
</comment>
<keyword evidence="10" id="KW-0832">Ubl conjugation</keyword>
<evidence type="ECO:0000256" key="2">
    <source>
        <dbReference type="ARBA" id="ARBA00004906"/>
    </source>
</evidence>
<evidence type="ECO:0000256" key="16">
    <source>
        <dbReference type="PROSITE-ProRule" id="PRU00042"/>
    </source>
</evidence>
<dbReference type="Gene3D" id="3.30.160.60">
    <property type="entry name" value="Classic Zinc Finger"/>
    <property type="match status" value="3"/>
</dbReference>
<feature type="region of interest" description="Disordered" evidence="17">
    <location>
        <begin position="275"/>
        <end position="298"/>
    </location>
</feature>
<dbReference type="GO" id="GO:0045893">
    <property type="term" value="P:positive regulation of DNA-templated transcription"/>
    <property type="evidence" value="ECO:0007669"/>
    <property type="project" value="UniProtKB-ARBA"/>
</dbReference>
<keyword evidence="7 16" id="KW-0863">Zinc-finger</keyword>
<keyword evidence="12" id="KW-0238">DNA-binding</keyword>
<dbReference type="OrthoDB" id="4748970at2759"/>
<evidence type="ECO:0000313" key="20">
    <source>
        <dbReference type="RefSeq" id="XP_026054209.1"/>
    </source>
</evidence>
<evidence type="ECO:0000313" key="19">
    <source>
        <dbReference type="Proteomes" id="UP000515129"/>
    </source>
</evidence>
<dbReference type="PANTHER" id="PTHR23235">
    <property type="entry name" value="KRUEPPEL-LIKE TRANSCRIPTION FACTOR"/>
    <property type="match status" value="1"/>
</dbReference>
<keyword evidence="8" id="KW-0833">Ubl conjugation pathway</keyword>
<evidence type="ECO:0000256" key="12">
    <source>
        <dbReference type="ARBA" id="ARBA00023125"/>
    </source>
</evidence>
<dbReference type="InterPro" id="IPR013087">
    <property type="entry name" value="Znf_C2H2_type"/>
</dbReference>
<evidence type="ECO:0000256" key="3">
    <source>
        <dbReference type="ARBA" id="ARBA00006991"/>
    </source>
</evidence>
<dbReference type="SUPFAM" id="SSF57667">
    <property type="entry name" value="beta-beta-alpha zinc fingers"/>
    <property type="match status" value="2"/>
</dbReference>
<evidence type="ECO:0000256" key="13">
    <source>
        <dbReference type="ARBA" id="ARBA00023159"/>
    </source>
</evidence>
<dbReference type="PROSITE" id="PS50157">
    <property type="entry name" value="ZINC_FINGER_C2H2_2"/>
    <property type="match status" value="3"/>
</dbReference>
<reference evidence="20" key="1">
    <citation type="submission" date="2025-08" db="UniProtKB">
        <authorList>
            <consortium name="RefSeq"/>
        </authorList>
    </citation>
    <scope>IDENTIFICATION</scope>
    <source>
        <strain evidence="20">Wakin</strain>
        <tissue evidence="20">Muscle</tissue>
    </source>
</reference>
<evidence type="ECO:0000256" key="8">
    <source>
        <dbReference type="ARBA" id="ARBA00022786"/>
    </source>
</evidence>
<dbReference type="FunFam" id="3.30.160.60:FF:000018">
    <property type="entry name" value="Krueppel-like factor 15"/>
    <property type="match status" value="1"/>
</dbReference>
<evidence type="ECO:0000256" key="4">
    <source>
        <dbReference type="ARBA" id="ARBA00022553"/>
    </source>
</evidence>
<dbReference type="GO" id="GO:0005634">
    <property type="term" value="C:nucleus"/>
    <property type="evidence" value="ECO:0007669"/>
    <property type="project" value="UniProtKB-SubCell"/>
</dbReference>
<keyword evidence="13" id="KW-0010">Activator</keyword>
<evidence type="ECO:0000256" key="15">
    <source>
        <dbReference type="ARBA" id="ARBA00023242"/>
    </source>
</evidence>
<keyword evidence="14" id="KW-0804">Transcription</keyword>
<dbReference type="SMART" id="SM00355">
    <property type="entry name" value="ZnF_C2H2"/>
    <property type="match status" value="3"/>
</dbReference>
<feature type="domain" description="C2H2-type" evidence="18">
    <location>
        <begin position="333"/>
        <end position="362"/>
    </location>
</feature>
<evidence type="ECO:0000256" key="9">
    <source>
        <dbReference type="ARBA" id="ARBA00022833"/>
    </source>
</evidence>
<evidence type="ECO:0000256" key="1">
    <source>
        <dbReference type="ARBA" id="ARBA00004123"/>
    </source>
</evidence>
<keyword evidence="19" id="KW-1185">Reference proteome</keyword>
<comment type="similarity">
    <text evidence="3">Belongs to the krueppel C2H2-type zinc-finger protein family.</text>
</comment>
<dbReference type="GO" id="GO:0000981">
    <property type="term" value="F:DNA-binding transcription factor activity, RNA polymerase II-specific"/>
    <property type="evidence" value="ECO:0007669"/>
    <property type="project" value="TreeGrafter"/>
</dbReference>
<accession>A0A6P6J2D1</accession>
<keyword evidence="11" id="KW-0805">Transcription regulation</keyword>
<proteinExistence type="inferred from homology"/>
<dbReference type="Proteomes" id="UP000515129">
    <property type="component" value="Chromosome 22"/>
</dbReference>
<name>A0A6P6J2D1_CARAU</name>
<dbReference type="RefSeq" id="XP_026054209.1">
    <property type="nucleotide sequence ID" value="XM_026198424.1"/>
</dbReference>
<dbReference type="FunFam" id="3.30.160.60:FF:000446">
    <property type="entry name" value="Zinc finger protein"/>
    <property type="match status" value="1"/>
</dbReference>
<protein>
    <submittedName>
        <fullName evidence="20">Krueppel-like factor 2</fullName>
    </submittedName>
</protein>
<keyword evidence="15" id="KW-0539">Nucleus</keyword>
<evidence type="ECO:0000256" key="5">
    <source>
        <dbReference type="ARBA" id="ARBA00022723"/>
    </source>
</evidence>
<dbReference type="InterPro" id="IPR036236">
    <property type="entry name" value="Znf_C2H2_sf"/>
</dbReference>
<dbReference type="GO" id="GO:0008270">
    <property type="term" value="F:zinc ion binding"/>
    <property type="evidence" value="ECO:0007669"/>
    <property type="project" value="UniProtKB-KW"/>
</dbReference>
<dbReference type="Pfam" id="PF00096">
    <property type="entry name" value="zf-C2H2"/>
    <property type="match status" value="3"/>
</dbReference>